<gene>
    <name evidence="1" type="ORF">F3087_43705</name>
</gene>
<sequence>MSGPESKTIVVRAWRDRGRLIIRVLTGTGDLGSGQEWVFADIDASLAHIGELLGELRTDAASDETKR</sequence>
<dbReference type="Proteomes" id="UP000323876">
    <property type="component" value="Unassembled WGS sequence"/>
</dbReference>
<reference evidence="1 2" key="1">
    <citation type="submission" date="2019-09" db="EMBL/GenBank/DDBJ databases">
        <authorList>
            <person name="Wang X."/>
        </authorList>
    </citation>
    <scope>NUCLEOTIDE SEQUENCE [LARGE SCALE GENOMIC DNA]</scope>
    <source>
        <strain evidence="1 2">CICC 11023</strain>
    </source>
</reference>
<evidence type="ECO:0000313" key="1">
    <source>
        <dbReference type="EMBL" id="KAA8879667.1"/>
    </source>
</evidence>
<name>A0A5N0DRH9_9NOCA</name>
<protein>
    <submittedName>
        <fullName evidence="1">Uncharacterized protein</fullName>
    </submittedName>
</protein>
<proteinExistence type="predicted"/>
<keyword evidence="2" id="KW-1185">Reference proteome</keyword>
<accession>A0A5N0DRH9</accession>
<organism evidence="1 2">
    <name type="scientific">Nocardia colli</name>
    <dbReference type="NCBI Taxonomy" id="2545717"/>
    <lineage>
        <taxon>Bacteria</taxon>
        <taxon>Bacillati</taxon>
        <taxon>Actinomycetota</taxon>
        <taxon>Actinomycetes</taxon>
        <taxon>Mycobacteriales</taxon>
        <taxon>Nocardiaceae</taxon>
        <taxon>Nocardia</taxon>
    </lineage>
</organism>
<dbReference type="EMBL" id="VXLC01000045">
    <property type="protein sequence ID" value="KAA8879667.1"/>
    <property type="molecule type" value="Genomic_DNA"/>
</dbReference>
<dbReference type="OrthoDB" id="4566486at2"/>
<dbReference type="AlphaFoldDB" id="A0A5N0DRH9"/>
<evidence type="ECO:0000313" key="2">
    <source>
        <dbReference type="Proteomes" id="UP000323876"/>
    </source>
</evidence>
<dbReference type="RefSeq" id="WP_150408095.1">
    <property type="nucleotide sequence ID" value="NZ_VXLC01000045.1"/>
</dbReference>
<comment type="caution">
    <text evidence="1">The sequence shown here is derived from an EMBL/GenBank/DDBJ whole genome shotgun (WGS) entry which is preliminary data.</text>
</comment>